<keyword evidence="4" id="KW-1185">Reference proteome</keyword>
<dbReference type="GO" id="GO:0005829">
    <property type="term" value="C:cytosol"/>
    <property type="evidence" value="ECO:0007669"/>
    <property type="project" value="TreeGrafter"/>
</dbReference>
<evidence type="ECO:0000313" key="4">
    <source>
        <dbReference type="Proteomes" id="UP000828390"/>
    </source>
</evidence>
<proteinExistence type="predicted"/>
<reference evidence="3" key="2">
    <citation type="submission" date="2020-11" db="EMBL/GenBank/DDBJ databases">
        <authorList>
            <person name="McCartney M.A."/>
            <person name="Auch B."/>
            <person name="Kono T."/>
            <person name="Mallez S."/>
            <person name="Becker A."/>
            <person name="Gohl D.M."/>
            <person name="Silverstein K.A.T."/>
            <person name="Koren S."/>
            <person name="Bechman K.B."/>
            <person name="Herman A."/>
            <person name="Abrahante J.E."/>
            <person name="Garbe J."/>
        </authorList>
    </citation>
    <scope>NUCLEOTIDE SEQUENCE</scope>
    <source>
        <strain evidence="3">Duluth1</strain>
        <tissue evidence="3">Whole animal</tissue>
    </source>
</reference>
<keyword evidence="2" id="KW-0472">Membrane</keyword>
<dbReference type="EMBL" id="JAIWYP010000001">
    <property type="protein sequence ID" value="KAH3887180.1"/>
    <property type="molecule type" value="Genomic_DNA"/>
</dbReference>
<reference evidence="3" key="1">
    <citation type="journal article" date="2019" name="bioRxiv">
        <title>The Genome of the Zebra Mussel, Dreissena polymorpha: A Resource for Invasive Species Research.</title>
        <authorList>
            <person name="McCartney M.A."/>
            <person name="Auch B."/>
            <person name="Kono T."/>
            <person name="Mallez S."/>
            <person name="Zhang Y."/>
            <person name="Obille A."/>
            <person name="Becker A."/>
            <person name="Abrahante J.E."/>
            <person name="Garbe J."/>
            <person name="Badalamenti J.P."/>
            <person name="Herman A."/>
            <person name="Mangelson H."/>
            <person name="Liachko I."/>
            <person name="Sullivan S."/>
            <person name="Sone E.D."/>
            <person name="Koren S."/>
            <person name="Silverstein K.A.T."/>
            <person name="Beckman K.B."/>
            <person name="Gohl D.M."/>
        </authorList>
    </citation>
    <scope>NUCLEOTIDE SEQUENCE</scope>
    <source>
        <strain evidence="3">Duluth1</strain>
        <tissue evidence="3">Whole animal</tissue>
    </source>
</reference>
<feature type="transmembrane region" description="Helical" evidence="2">
    <location>
        <begin position="58"/>
        <end position="79"/>
    </location>
</feature>
<comment type="caution">
    <text evidence="3">The sequence shown here is derived from an EMBL/GenBank/DDBJ whole genome shotgun (WGS) entry which is preliminary data.</text>
</comment>
<evidence type="ECO:0000256" key="1">
    <source>
        <dbReference type="ARBA" id="ARBA00022737"/>
    </source>
</evidence>
<gene>
    <name evidence="3" type="ORF">DPMN_011196</name>
</gene>
<dbReference type="PANTHER" id="PTHR23346">
    <property type="entry name" value="TRANSLATIONAL ACTIVATOR GCN1-RELATED"/>
    <property type="match status" value="1"/>
</dbReference>
<keyword evidence="2" id="KW-0812">Transmembrane</keyword>
<name>A0A9D4N196_DREPO</name>
<dbReference type="AlphaFoldDB" id="A0A9D4N196"/>
<evidence type="ECO:0000313" key="3">
    <source>
        <dbReference type="EMBL" id="KAH3887180.1"/>
    </source>
</evidence>
<sequence length="84" mass="9600">MDLLLQSDNYGERKGAAYGLAGLVRGLGITALKQLDIMTTLEDAVKDKKNPRRREGRSVWRSRTITIIYGYLFIFVFNYPCEVI</sequence>
<organism evidence="3 4">
    <name type="scientific">Dreissena polymorpha</name>
    <name type="common">Zebra mussel</name>
    <name type="synonym">Mytilus polymorpha</name>
    <dbReference type="NCBI Taxonomy" id="45954"/>
    <lineage>
        <taxon>Eukaryota</taxon>
        <taxon>Metazoa</taxon>
        <taxon>Spiralia</taxon>
        <taxon>Lophotrochozoa</taxon>
        <taxon>Mollusca</taxon>
        <taxon>Bivalvia</taxon>
        <taxon>Autobranchia</taxon>
        <taxon>Heteroconchia</taxon>
        <taxon>Euheterodonta</taxon>
        <taxon>Imparidentia</taxon>
        <taxon>Neoheterodontei</taxon>
        <taxon>Myida</taxon>
        <taxon>Dreissenoidea</taxon>
        <taxon>Dreissenidae</taxon>
        <taxon>Dreissena</taxon>
    </lineage>
</organism>
<dbReference type="GO" id="GO:0019887">
    <property type="term" value="F:protein kinase regulator activity"/>
    <property type="evidence" value="ECO:0007669"/>
    <property type="project" value="TreeGrafter"/>
</dbReference>
<keyword evidence="1" id="KW-0677">Repeat</keyword>
<dbReference type="Proteomes" id="UP000828390">
    <property type="component" value="Unassembled WGS sequence"/>
</dbReference>
<evidence type="ECO:0000256" key="2">
    <source>
        <dbReference type="SAM" id="Phobius"/>
    </source>
</evidence>
<dbReference type="GO" id="GO:0034198">
    <property type="term" value="P:cellular response to amino acid starvation"/>
    <property type="evidence" value="ECO:0007669"/>
    <property type="project" value="TreeGrafter"/>
</dbReference>
<dbReference type="Gene3D" id="1.25.10.10">
    <property type="entry name" value="Leucine-rich Repeat Variant"/>
    <property type="match status" value="1"/>
</dbReference>
<dbReference type="InterPro" id="IPR011989">
    <property type="entry name" value="ARM-like"/>
</dbReference>
<keyword evidence="2" id="KW-1133">Transmembrane helix</keyword>
<accession>A0A9D4N196</accession>
<dbReference type="GO" id="GO:0006417">
    <property type="term" value="P:regulation of translation"/>
    <property type="evidence" value="ECO:0007669"/>
    <property type="project" value="TreeGrafter"/>
</dbReference>
<dbReference type="PANTHER" id="PTHR23346:SF7">
    <property type="entry name" value="STALLED RIBOSOME SENSOR GCN1"/>
    <property type="match status" value="1"/>
</dbReference>
<protein>
    <submittedName>
        <fullName evidence="3">Uncharacterized protein</fullName>
    </submittedName>
</protein>